<protein>
    <submittedName>
        <fullName evidence="3">Non-structural maintenance of chromosome element 3</fullName>
    </submittedName>
</protein>
<sequence length="336" mass="37658">MPILQRRPRRAAAEVEDEQSEQEQRPRQKRRRDAEEEDSETEAGEQDDDENTPSDEEDQDQDQEMDGAQRDESEHAVLVKKLVRYALACEYSRTAIRRDGIKEKVLGNQGRAFKRVFSGAQKQLRMVFGMEMVELPTRDRFTKEEKRKAAKSQTKGQAASSNAYMLVSRLPDNYRKAAIIAPSLIQSAEDEAAYVAIYTLIIALITLNGGELSQPKLKRYLTRLNAETNTFNSTKTEDTLAKMVRHGYIVKLTDKEARALGDEEGITWYVGPRGKREVGGEAIAGVVREVYGGGSEELEEKLRASLKLKEAPVAQNEESRIDGDEAAEAAEEAGSD</sequence>
<reference evidence="3" key="1">
    <citation type="submission" date="2022-07" db="EMBL/GenBank/DDBJ databases">
        <title>Fungi with potential for degradation of polypropylene.</title>
        <authorList>
            <person name="Gostincar C."/>
        </authorList>
    </citation>
    <scope>NUCLEOTIDE SEQUENCE</scope>
    <source>
        <strain evidence="3">EXF-13308</strain>
    </source>
</reference>
<feature type="region of interest" description="Disordered" evidence="1">
    <location>
        <begin position="1"/>
        <end position="73"/>
    </location>
</feature>
<evidence type="ECO:0000313" key="4">
    <source>
        <dbReference type="Proteomes" id="UP001174694"/>
    </source>
</evidence>
<dbReference type="InterPro" id="IPR002190">
    <property type="entry name" value="MHD_dom"/>
</dbReference>
<evidence type="ECO:0000313" key="3">
    <source>
        <dbReference type="EMBL" id="KAJ9155429.1"/>
    </source>
</evidence>
<accession>A0AA38S3G6</accession>
<evidence type="ECO:0000256" key="1">
    <source>
        <dbReference type="SAM" id="MobiDB-lite"/>
    </source>
</evidence>
<dbReference type="Gene3D" id="1.10.10.1200">
    <property type="entry name" value="MAGE homology domain, winged helix WH1 motif"/>
    <property type="match status" value="1"/>
</dbReference>
<name>A0AA38S3G6_9PEZI</name>
<comment type="caution">
    <text evidence="3">The sequence shown here is derived from an EMBL/GenBank/DDBJ whole genome shotgun (WGS) entry which is preliminary data.</text>
</comment>
<dbReference type="Gene3D" id="1.10.10.1210">
    <property type="entry name" value="MAGE homology domain, winged helix WH2 motif"/>
    <property type="match status" value="1"/>
</dbReference>
<proteinExistence type="predicted"/>
<dbReference type="PANTHER" id="PTHR11736:SF14">
    <property type="entry name" value="NSE3 HOMOLOG, SMC5-SMC6 COMPLEX COMPONENT"/>
    <property type="match status" value="1"/>
</dbReference>
<dbReference type="InterPro" id="IPR037445">
    <property type="entry name" value="MAGE"/>
</dbReference>
<dbReference type="PANTHER" id="PTHR11736">
    <property type="entry name" value="MELANOMA-ASSOCIATED ANTIGEN MAGE ANTIGEN"/>
    <property type="match status" value="1"/>
</dbReference>
<evidence type="ECO:0000259" key="2">
    <source>
        <dbReference type="SMART" id="SM01373"/>
    </source>
</evidence>
<dbReference type="Pfam" id="PF01454">
    <property type="entry name" value="MAGE"/>
    <property type="match status" value="1"/>
</dbReference>
<feature type="domain" description="MAGE" evidence="2">
    <location>
        <begin position="82"/>
        <end position="283"/>
    </location>
</feature>
<dbReference type="EMBL" id="JANBVO010000003">
    <property type="protein sequence ID" value="KAJ9155429.1"/>
    <property type="molecule type" value="Genomic_DNA"/>
</dbReference>
<dbReference type="AlphaFoldDB" id="A0AA38S3G6"/>
<feature type="compositionally biased region" description="Acidic residues" evidence="1">
    <location>
        <begin position="324"/>
        <end position="336"/>
    </location>
</feature>
<feature type="compositionally biased region" description="Basic residues" evidence="1">
    <location>
        <begin position="1"/>
        <end position="10"/>
    </location>
</feature>
<keyword evidence="4" id="KW-1185">Reference proteome</keyword>
<feature type="compositionally biased region" description="Acidic residues" evidence="1">
    <location>
        <begin position="35"/>
        <end position="65"/>
    </location>
</feature>
<gene>
    <name evidence="3" type="ORF">NKR23_g1630</name>
</gene>
<dbReference type="InterPro" id="IPR041898">
    <property type="entry name" value="MAGE_WH1"/>
</dbReference>
<dbReference type="SMART" id="SM01373">
    <property type="entry name" value="MAGE"/>
    <property type="match status" value="1"/>
</dbReference>
<organism evidence="3 4">
    <name type="scientific">Pleurostoma richardsiae</name>
    <dbReference type="NCBI Taxonomy" id="41990"/>
    <lineage>
        <taxon>Eukaryota</taxon>
        <taxon>Fungi</taxon>
        <taxon>Dikarya</taxon>
        <taxon>Ascomycota</taxon>
        <taxon>Pezizomycotina</taxon>
        <taxon>Sordariomycetes</taxon>
        <taxon>Sordariomycetidae</taxon>
        <taxon>Calosphaeriales</taxon>
        <taxon>Pleurostomataceae</taxon>
        <taxon>Pleurostoma</taxon>
    </lineage>
</organism>
<dbReference type="InterPro" id="IPR041899">
    <property type="entry name" value="MAGE_WH2"/>
</dbReference>
<dbReference type="Proteomes" id="UP001174694">
    <property type="component" value="Unassembled WGS sequence"/>
</dbReference>
<feature type="region of interest" description="Disordered" evidence="1">
    <location>
        <begin position="312"/>
        <end position="336"/>
    </location>
</feature>
<dbReference type="GO" id="GO:0005634">
    <property type="term" value="C:nucleus"/>
    <property type="evidence" value="ECO:0007669"/>
    <property type="project" value="TreeGrafter"/>
</dbReference>
<dbReference type="GO" id="GO:0006281">
    <property type="term" value="P:DNA repair"/>
    <property type="evidence" value="ECO:0007669"/>
    <property type="project" value="TreeGrafter"/>
</dbReference>